<comment type="caution">
    <text evidence="1">The sequence shown here is derived from an EMBL/GenBank/DDBJ whole genome shotgun (WGS) entry which is preliminary data.</text>
</comment>
<sequence>RAAMWEHMERVAHMLVNTPDQF</sequence>
<keyword evidence="2" id="KW-1185">Reference proteome</keyword>
<dbReference type="EMBL" id="PKIZ01000159">
    <property type="protein sequence ID" value="PKZ40655.1"/>
    <property type="molecule type" value="Genomic_DNA"/>
</dbReference>
<dbReference type="Proteomes" id="UP000234206">
    <property type="component" value="Unassembled WGS sequence"/>
</dbReference>
<feature type="non-terminal residue" evidence="1">
    <location>
        <position position="1"/>
    </location>
</feature>
<proteinExistence type="predicted"/>
<dbReference type="AlphaFoldDB" id="A0A2I1P7R2"/>
<evidence type="ECO:0000313" key="2">
    <source>
        <dbReference type="Proteomes" id="UP000234206"/>
    </source>
</evidence>
<reference evidence="1 2" key="1">
    <citation type="submission" date="2017-12" db="EMBL/GenBank/DDBJ databases">
        <title>Phylogenetic diversity of female urinary microbiome.</title>
        <authorList>
            <person name="Thomas-White K."/>
            <person name="Wolfe A.J."/>
        </authorList>
    </citation>
    <scope>NUCLEOTIDE SEQUENCE [LARGE SCALE GENOMIC DNA]</scope>
    <source>
        <strain evidence="1 2">UMB1298</strain>
    </source>
</reference>
<name>A0A2I1P7R2_9MICO</name>
<protein>
    <submittedName>
        <fullName evidence="1">Globin</fullName>
    </submittedName>
</protein>
<organism evidence="1 2">
    <name type="scientific">Kytococcus schroeteri</name>
    <dbReference type="NCBI Taxonomy" id="138300"/>
    <lineage>
        <taxon>Bacteria</taxon>
        <taxon>Bacillati</taxon>
        <taxon>Actinomycetota</taxon>
        <taxon>Actinomycetes</taxon>
        <taxon>Micrococcales</taxon>
        <taxon>Kytococcaceae</taxon>
        <taxon>Kytococcus</taxon>
    </lineage>
</organism>
<evidence type="ECO:0000313" key="1">
    <source>
        <dbReference type="EMBL" id="PKZ40655.1"/>
    </source>
</evidence>
<accession>A0A2I1P7R2</accession>
<gene>
    <name evidence="1" type="ORF">CYJ76_11985</name>
</gene>